<gene>
    <name evidence="2" type="ORF">P171DRAFT_284699</name>
</gene>
<dbReference type="EMBL" id="MU001500">
    <property type="protein sequence ID" value="KAF2444833.1"/>
    <property type="molecule type" value="Genomic_DNA"/>
</dbReference>
<feature type="compositionally biased region" description="Polar residues" evidence="1">
    <location>
        <begin position="41"/>
        <end position="52"/>
    </location>
</feature>
<evidence type="ECO:0000256" key="1">
    <source>
        <dbReference type="SAM" id="MobiDB-lite"/>
    </source>
</evidence>
<evidence type="ECO:0000313" key="3">
    <source>
        <dbReference type="Proteomes" id="UP000799764"/>
    </source>
</evidence>
<feature type="region of interest" description="Disordered" evidence="1">
    <location>
        <begin position="1"/>
        <end position="147"/>
    </location>
</feature>
<feature type="compositionally biased region" description="Basic and acidic residues" evidence="1">
    <location>
        <begin position="84"/>
        <end position="99"/>
    </location>
</feature>
<proteinExistence type="predicted"/>
<feature type="compositionally biased region" description="Basic residues" evidence="1">
    <location>
        <begin position="23"/>
        <end position="39"/>
    </location>
</feature>
<keyword evidence="3" id="KW-1185">Reference proteome</keyword>
<dbReference type="AlphaFoldDB" id="A0A9P4UCY3"/>
<accession>A0A9P4UCY3</accession>
<protein>
    <submittedName>
        <fullName evidence="2">Uncharacterized protein</fullName>
    </submittedName>
</protein>
<sequence length="183" mass="20077">MQIDLHIAVAPRVGTPNPASAPRTHHRRQHKCRALHRRASTLLNGKRSTSPTFKHHRPRRPISPERGGTPDVPKQPQPDSTPGPEDRLTVAHTLPRDLCYDGPPQEDAQRFETLRAPMAEPDGPRKAAIQPDNGVANPAPAVQPSQRDAQSCGQDRLKPLVCCLCLVSLASLWYIGSTDHEAS</sequence>
<evidence type="ECO:0000313" key="2">
    <source>
        <dbReference type="EMBL" id="KAF2444833.1"/>
    </source>
</evidence>
<comment type="caution">
    <text evidence="2">The sequence shown here is derived from an EMBL/GenBank/DDBJ whole genome shotgun (WGS) entry which is preliminary data.</text>
</comment>
<name>A0A9P4UCY3_9PLEO</name>
<dbReference type="OrthoDB" id="3791745at2759"/>
<dbReference type="Proteomes" id="UP000799764">
    <property type="component" value="Unassembled WGS sequence"/>
</dbReference>
<reference evidence="2" key="1">
    <citation type="journal article" date="2020" name="Stud. Mycol.">
        <title>101 Dothideomycetes genomes: a test case for predicting lifestyles and emergence of pathogens.</title>
        <authorList>
            <person name="Haridas S."/>
            <person name="Albert R."/>
            <person name="Binder M."/>
            <person name="Bloem J."/>
            <person name="Labutti K."/>
            <person name="Salamov A."/>
            <person name="Andreopoulos B."/>
            <person name="Baker S."/>
            <person name="Barry K."/>
            <person name="Bills G."/>
            <person name="Bluhm B."/>
            <person name="Cannon C."/>
            <person name="Castanera R."/>
            <person name="Culley D."/>
            <person name="Daum C."/>
            <person name="Ezra D."/>
            <person name="Gonzalez J."/>
            <person name="Henrissat B."/>
            <person name="Kuo A."/>
            <person name="Liang C."/>
            <person name="Lipzen A."/>
            <person name="Lutzoni F."/>
            <person name="Magnuson J."/>
            <person name="Mondo S."/>
            <person name="Nolan M."/>
            <person name="Ohm R."/>
            <person name="Pangilinan J."/>
            <person name="Park H.-J."/>
            <person name="Ramirez L."/>
            <person name="Alfaro M."/>
            <person name="Sun H."/>
            <person name="Tritt A."/>
            <person name="Yoshinaga Y."/>
            <person name="Zwiers L.-H."/>
            <person name="Turgeon B."/>
            <person name="Goodwin S."/>
            <person name="Spatafora J."/>
            <person name="Crous P."/>
            <person name="Grigoriev I."/>
        </authorList>
    </citation>
    <scope>NUCLEOTIDE SEQUENCE</scope>
    <source>
        <strain evidence="2">CBS 690.94</strain>
    </source>
</reference>
<organism evidence="2 3">
    <name type="scientific">Karstenula rhodostoma CBS 690.94</name>
    <dbReference type="NCBI Taxonomy" id="1392251"/>
    <lineage>
        <taxon>Eukaryota</taxon>
        <taxon>Fungi</taxon>
        <taxon>Dikarya</taxon>
        <taxon>Ascomycota</taxon>
        <taxon>Pezizomycotina</taxon>
        <taxon>Dothideomycetes</taxon>
        <taxon>Pleosporomycetidae</taxon>
        <taxon>Pleosporales</taxon>
        <taxon>Massarineae</taxon>
        <taxon>Didymosphaeriaceae</taxon>
        <taxon>Karstenula</taxon>
    </lineage>
</organism>